<dbReference type="Pfam" id="PF01634">
    <property type="entry name" value="HisG"/>
    <property type="match status" value="1"/>
</dbReference>
<dbReference type="EMBL" id="BK032510">
    <property type="protein sequence ID" value="DAF43644.1"/>
    <property type="molecule type" value="Genomic_DNA"/>
</dbReference>
<keyword evidence="7" id="KW-0368">Histidine biosynthesis</keyword>
<organism evidence="9">
    <name type="scientific">Myoviridae sp. ctNQV2</name>
    <dbReference type="NCBI Taxonomy" id="2827683"/>
    <lineage>
        <taxon>Viruses</taxon>
        <taxon>Duplodnaviria</taxon>
        <taxon>Heunggongvirae</taxon>
        <taxon>Uroviricota</taxon>
        <taxon>Caudoviricetes</taxon>
    </lineage>
</organism>
<dbReference type="SUPFAM" id="SSF53850">
    <property type="entry name" value="Periplasmic binding protein-like II"/>
    <property type="match status" value="1"/>
</dbReference>
<dbReference type="EC" id="2.4.2.17" evidence="3"/>
<name>A0A8S5RY03_9CAUD</name>
<evidence type="ECO:0000256" key="3">
    <source>
        <dbReference type="ARBA" id="ARBA00011946"/>
    </source>
</evidence>
<dbReference type="GO" id="GO:0003879">
    <property type="term" value="F:ATP phosphoribosyltransferase activity"/>
    <property type="evidence" value="ECO:0007669"/>
    <property type="project" value="UniProtKB-EC"/>
</dbReference>
<evidence type="ECO:0000256" key="7">
    <source>
        <dbReference type="ARBA" id="ARBA00023102"/>
    </source>
</evidence>
<evidence type="ECO:0000256" key="1">
    <source>
        <dbReference type="ARBA" id="ARBA00000915"/>
    </source>
</evidence>
<dbReference type="PANTHER" id="PTHR21403:SF8">
    <property type="entry name" value="ATP PHOSPHORIBOSYLTRANSFERASE"/>
    <property type="match status" value="1"/>
</dbReference>
<keyword evidence="6" id="KW-0808">Transferase</keyword>
<proteinExistence type="predicted"/>
<comment type="catalytic activity">
    <reaction evidence="1">
        <text>1-(5-phospho-beta-D-ribosyl)-ATP + diphosphate = 5-phospho-alpha-D-ribose 1-diphosphate + ATP</text>
        <dbReference type="Rhea" id="RHEA:18473"/>
        <dbReference type="ChEBI" id="CHEBI:30616"/>
        <dbReference type="ChEBI" id="CHEBI:33019"/>
        <dbReference type="ChEBI" id="CHEBI:58017"/>
        <dbReference type="ChEBI" id="CHEBI:73183"/>
        <dbReference type="EC" id="2.4.2.17"/>
    </reaction>
</comment>
<dbReference type="GO" id="GO:0000105">
    <property type="term" value="P:L-histidine biosynthetic process"/>
    <property type="evidence" value="ECO:0007669"/>
    <property type="project" value="UniProtKB-KW"/>
</dbReference>
<evidence type="ECO:0000256" key="2">
    <source>
        <dbReference type="ARBA" id="ARBA00004667"/>
    </source>
</evidence>
<protein>
    <recommendedName>
        <fullName evidence="3">ATP phosphoribosyltransferase</fullName>
        <ecNumber evidence="3">2.4.2.17</ecNumber>
    </recommendedName>
</protein>
<dbReference type="NCBIfam" id="TIGR00070">
    <property type="entry name" value="hisG"/>
    <property type="match status" value="1"/>
</dbReference>
<sequence>MNPTLILPKGRLYNDIQKFFQLKGFLLPDENSRQYYFPNWFEECNLFIAKPKAIPQLLYSKMAEFAFCGNDIINNSDYNQSIYPIYSTGLNKIKICLCSRLDKETLLHLKRPVIVASEFEIIASRYFTNLGVPHYIINTGGSTEGYLDLNVDCIIDVVDTGKTLKDNNISIIDILFKSETTLFGHIELMDSWFPNVINKIIEV</sequence>
<dbReference type="Gene3D" id="3.40.190.10">
    <property type="entry name" value="Periplasmic binding protein-like II"/>
    <property type="match status" value="2"/>
</dbReference>
<evidence type="ECO:0000313" key="9">
    <source>
        <dbReference type="EMBL" id="DAF43644.1"/>
    </source>
</evidence>
<dbReference type="PANTHER" id="PTHR21403">
    <property type="entry name" value="ATP PHOSPHORIBOSYLTRANSFERASE ATP-PRTASE"/>
    <property type="match status" value="1"/>
</dbReference>
<evidence type="ECO:0000256" key="6">
    <source>
        <dbReference type="ARBA" id="ARBA00022679"/>
    </source>
</evidence>
<evidence type="ECO:0000256" key="4">
    <source>
        <dbReference type="ARBA" id="ARBA00022605"/>
    </source>
</evidence>
<evidence type="ECO:0000259" key="8">
    <source>
        <dbReference type="Pfam" id="PF01634"/>
    </source>
</evidence>
<keyword evidence="5 9" id="KW-0328">Glycosyltransferase</keyword>
<accession>A0A8S5RY03</accession>
<keyword evidence="4" id="KW-0028">Amino-acid biosynthesis</keyword>
<dbReference type="InterPro" id="IPR001348">
    <property type="entry name" value="ATP_PRibTrfase_HisG"/>
</dbReference>
<comment type="pathway">
    <text evidence="2">Amino-acid biosynthesis; L-histidine biosynthesis; L-histidine from 5-phospho-alpha-D-ribose 1-diphosphate: step 1/9.</text>
</comment>
<reference evidence="9" key="1">
    <citation type="journal article" date="2021" name="Proc. Natl. Acad. Sci. U.S.A.">
        <title>A Catalog of Tens of Thousands of Viruses from Human Metagenomes Reveals Hidden Associations with Chronic Diseases.</title>
        <authorList>
            <person name="Tisza M.J."/>
            <person name="Buck C.B."/>
        </authorList>
    </citation>
    <scope>NUCLEOTIDE SEQUENCE</scope>
    <source>
        <strain evidence="9">CtNQV2</strain>
    </source>
</reference>
<evidence type="ECO:0000256" key="5">
    <source>
        <dbReference type="ARBA" id="ARBA00022676"/>
    </source>
</evidence>
<dbReference type="InterPro" id="IPR013820">
    <property type="entry name" value="ATP_PRibTrfase_cat"/>
</dbReference>
<feature type="domain" description="ATP phosphoribosyltransferase catalytic" evidence="8">
    <location>
        <begin position="50"/>
        <end position="200"/>
    </location>
</feature>